<proteinExistence type="inferred from homology"/>
<name>A0A4Q7JF04_9PSEU</name>
<keyword evidence="2 4" id="KW-0808">Transferase</keyword>
<dbReference type="GO" id="GO:0019546">
    <property type="term" value="P:L-arginine deiminase pathway"/>
    <property type="evidence" value="ECO:0007669"/>
    <property type="project" value="TreeGrafter"/>
</dbReference>
<dbReference type="InterPro" id="IPR001048">
    <property type="entry name" value="Asp/Glu/Uridylate_kinase"/>
</dbReference>
<dbReference type="OrthoDB" id="9766717at2"/>
<dbReference type="PRINTS" id="PR01469">
    <property type="entry name" value="CARBMTKINASE"/>
</dbReference>
<dbReference type="PIRSF" id="PIRSF000723">
    <property type="entry name" value="Carbamate_kin"/>
    <property type="match status" value="1"/>
</dbReference>
<reference evidence="6 7" key="1">
    <citation type="submission" date="2019-02" db="EMBL/GenBank/DDBJ databases">
        <title>Draft genome sequence of Amycolatopsis sp. 8-3EHSu isolated from roots of Suaeda maritima.</title>
        <authorList>
            <person name="Duangmal K."/>
            <person name="Chantavorakit T."/>
        </authorList>
    </citation>
    <scope>NUCLEOTIDE SEQUENCE [LARGE SCALE GENOMIC DNA]</scope>
    <source>
        <strain evidence="6 7">8-3EHSu</strain>
    </source>
</reference>
<dbReference type="Pfam" id="PF00696">
    <property type="entry name" value="AA_kinase"/>
    <property type="match status" value="1"/>
</dbReference>
<evidence type="ECO:0000256" key="4">
    <source>
        <dbReference type="PIRNR" id="PIRNR000723"/>
    </source>
</evidence>
<evidence type="ECO:0000256" key="1">
    <source>
        <dbReference type="ARBA" id="ARBA00011066"/>
    </source>
</evidence>
<evidence type="ECO:0000313" key="6">
    <source>
        <dbReference type="EMBL" id="RZQ65908.1"/>
    </source>
</evidence>
<dbReference type="NCBIfam" id="NF009008">
    <property type="entry name" value="PRK12354.1"/>
    <property type="match status" value="1"/>
</dbReference>
<dbReference type="RefSeq" id="WP_130473477.1">
    <property type="nucleotide sequence ID" value="NZ_SFCC01000001.1"/>
</dbReference>
<evidence type="ECO:0000259" key="5">
    <source>
        <dbReference type="Pfam" id="PF00696"/>
    </source>
</evidence>
<feature type="domain" description="Aspartate/glutamate/uridylate kinase" evidence="5">
    <location>
        <begin position="1"/>
        <end position="281"/>
    </location>
</feature>
<dbReference type="SUPFAM" id="SSF53633">
    <property type="entry name" value="Carbamate kinase-like"/>
    <property type="match status" value="1"/>
</dbReference>
<evidence type="ECO:0000313" key="7">
    <source>
        <dbReference type="Proteomes" id="UP000292003"/>
    </source>
</evidence>
<evidence type="ECO:0000256" key="2">
    <source>
        <dbReference type="ARBA" id="ARBA00022679"/>
    </source>
</evidence>
<dbReference type="PANTHER" id="PTHR30409:SF1">
    <property type="entry name" value="CARBAMATE KINASE-RELATED"/>
    <property type="match status" value="1"/>
</dbReference>
<dbReference type="GO" id="GO:0008804">
    <property type="term" value="F:carbamate kinase activity"/>
    <property type="evidence" value="ECO:0007669"/>
    <property type="project" value="InterPro"/>
</dbReference>
<gene>
    <name evidence="6" type="ORF">EWH70_02205</name>
</gene>
<accession>A0A4Q7JF04</accession>
<dbReference type="Gene3D" id="3.40.1160.10">
    <property type="entry name" value="Acetylglutamate kinase-like"/>
    <property type="match status" value="1"/>
</dbReference>
<dbReference type="InterPro" id="IPR036393">
    <property type="entry name" value="AceGlu_kinase-like_sf"/>
</dbReference>
<keyword evidence="7" id="KW-1185">Reference proteome</keyword>
<dbReference type="InterPro" id="IPR003964">
    <property type="entry name" value="Carb_kinase"/>
</dbReference>
<comment type="caution">
    <text evidence="6">The sequence shown here is derived from an EMBL/GenBank/DDBJ whole genome shotgun (WGS) entry which is preliminary data.</text>
</comment>
<dbReference type="PANTHER" id="PTHR30409">
    <property type="entry name" value="CARBAMATE KINASE"/>
    <property type="match status" value="1"/>
</dbReference>
<evidence type="ECO:0000256" key="3">
    <source>
        <dbReference type="ARBA" id="ARBA00022777"/>
    </source>
</evidence>
<comment type="similarity">
    <text evidence="1 4">Belongs to the carbamate kinase family.</text>
</comment>
<dbReference type="Proteomes" id="UP000292003">
    <property type="component" value="Unassembled WGS sequence"/>
</dbReference>
<dbReference type="AlphaFoldDB" id="A0A4Q7JF04"/>
<dbReference type="GO" id="GO:0005829">
    <property type="term" value="C:cytosol"/>
    <property type="evidence" value="ECO:0007669"/>
    <property type="project" value="TreeGrafter"/>
</dbReference>
<protein>
    <recommendedName>
        <fullName evidence="4">Carbamate kinase</fullName>
    </recommendedName>
</protein>
<keyword evidence="3 4" id="KW-0418">Kinase</keyword>
<sequence length="302" mass="30603">MRLVVAVGGNALLRRGQTPDAAVQQANVSTAAAAVAALAPGNDLVVVHGNGPQVGLLAQESESDPALTAPYPFDVLVAETQGMIGYWIAAELDNGLGDRAAVALMTRTVVDAGDPAFGRPVKFVGTGYDRATAGRLAAERGWAVERDGDRWRRVVPSPDPRDVVELRQIQALLADGVVVVAGGGGGIPVTRDGDGRRRGVEAVVDKDLTAALLAVRLGADALLLLTDVPAVVRGFGTPDAEPLPAATVGELLALGLPEGSMGPKVEACRRFLAAGGRHAAIGALDQAGAVLAGAAGTTVSLG</sequence>
<dbReference type="EMBL" id="SFCC01000001">
    <property type="protein sequence ID" value="RZQ65908.1"/>
    <property type="molecule type" value="Genomic_DNA"/>
</dbReference>
<organism evidence="6 7">
    <name type="scientific">Amycolatopsis suaedae</name>
    <dbReference type="NCBI Taxonomy" id="2510978"/>
    <lineage>
        <taxon>Bacteria</taxon>
        <taxon>Bacillati</taxon>
        <taxon>Actinomycetota</taxon>
        <taxon>Actinomycetes</taxon>
        <taxon>Pseudonocardiales</taxon>
        <taxon>Pseudonocardiaceae</taxon>
        <taxon>Amycolatopsis</taxon>
    </lineage>
</organism>